<keyword evidence="3" id="KW-1185">Reference proteome</keyword>
<dbReference type="AlphaFoldDB" id="A0A6A5W657"/>
<evidence type="ECO:0008006" key="4">
    <source>
        <dbReference type="Google" id="ProtNLM"/>
    </source>
</evidence>
<feature type="signal peptide" evidence="1">
    <location>
        <begin position="1"/>
        <end position="15"/>
    </location>
</feature>
<evidence type="ECO:0000313" key="3">
    <source>
        <dbReference type="Proteomes" id="UP000799779"/>
    </source>
</evidence>
<reference evidence="2" key="1">
    <citation type="journal article" date="2020" name="Stud. Mycol.">
        <title>101 Dothideomycetes genomes: a test case for predicting lifestyles and emergence of pathogens.</title>
        <authorList>
            <person name="Haridas S."/>
            <person name="Albert R."/>
            <person name="Binder M."/>
            <person name="Bloem J."/>
            <person name="Labutti K."/>
            <person name="Salamov A."/>
            <person name="Andreopoulos B."/>
            <person name="Baker S."/>
            <person name="Barry K."/>
            <person name="Bills G."/>
            <person name="Bluhm B."/>
            <person name="Cannon C."/>
            <person name="Castanera R."/>
            <person name="Culley D."/>
            <person name="Daum C."/>
            <person name="Ezra D."/>
            <person name="Gonzalez J."/>
            <person name="Henrissat B."/>
            <person name="Kuo A."/>
            <person name="Liang C."/>
            <person name="Lipzen A."/>
            <person name="Lutzoni F."/>
            <person name="Magnuson J."/>
            <person name="Mondo S."/>
            <person name="Nolan M."/>
            <person name="Ohm R."/>
            <person name="Pangilinan J."/>
            <person name="Park H.-J."/>
            <person name="Ramirez L."/>
            <person name="Alfaro M."/>
            <person name="Sun H."/>
            <person name="Tritt A."/>
            <person name="Yoshinaga Y."/>
            <person name="Zwiers L.-H."/>
            <person name="Turgeon B."/>
            <person name="Goodwin S."/>
            <person name="Spatafora J."/>
            <person name="Crous P."/>
            <person name="Grigoriev I."/>
        </authorList>
    </citation>
    <scope>NUCLEOTIDE SEQUENCE</scope>
    <source>
        <strain evidence="2">CBS 123094</strain>
    </source>
</reference>
<proteinExistence type="predicted"/>
<evidence type="ECO:0000313" key="2">
    <source>
        <dbReference type="EMBL" id="KAF1997360.1"/>
    </source>
</evidence>
<sequence length="110" mass="11648">MAGLPTLGMAWLVAARCLVGGRSGSSTLSACEASGTAIKERTQLTGSAADYRIAVWKARRASSGHLRLSSRILNLLALRGQLRGLRTLCFLNTSARAAARRASFLSHPAH</sequence>
<evidence type="ECO:0000256" key="1">
    <source>
        <dbReference type="SAM" id="SignalP"/>
    </source>
</evidence>
<keyword evidence="1" id="KW-0732">Signal</keyword>
<gene>
    <name evidence="2" type="ORF">P154DRAFT_282327</name>
</gene>
<organism evidence="2 3">
    <name type="scientific">Amniculicola lignicola CBS 123094</name>
    <dbReference type="NCBI Taxonomy" id="1392246"/>
    <lineage>
        <taxon>Eukaryota</taxon>
        <taxon>Fungi</taxon>
        <taxon>Dikarya</taxon>
        <taxon>Ascomycota</taxon>
        <taxon>Pezizomycotina</taxon>
        <taxon>Dothideomycetes</taxon>
        <taxon>Pleosporomycetidae</taxon>
        <taxon>Pleosporales</taxon>
        <taxon>Amniculicolaceae</taxon>
        <taxon>Amniculicola</taxon>
    </lineage>
</organism>
<dbReference type="Proteomes" id="UP000799779">
    <property type="component" value="Unassembled WGS sequence"/>
</dbReference>
<feature type="chain" id="PRO_5025609430" description="Secreted protein" evidence="1">
    <location>
        <begin position="16"/>
        <end position="110"/>
    </location>
</feature>
<name>A0A6A5W657_9PLEO</name>
<accession>A0A6A5W657</accession>
<protein>
    <recommendedName>
        <fullName evidence="4">Secreted protein</fullName>
    </recommendedName>
</protein>
<dbReference type="EMBL" id="ML977614">
    <property type="protein sequence ID" value="KAF1997360.1"/>
    <property type="molecule type" value="Genomic_DNA"/>
</dbReference>